<dbReference type="AlphaFoldDB" id="A0A7T2W1L3"/>
<dbReference type="Gene3D" id="3.40.80.10">
    <property type="entry name" value="Peptidoglycan recognition protein-like"/>
    <property type="match status" value="1"/>
</dbReference>
<organism evidence="2 3">
    <name type="scientific">Delftia acidovorans</name>
    <name type="common">Pseudomonas acidovorans</name>
    <name type="synonym">Comamonas acidovorans</name>
    <dbReference type="NCBI Taxonomy" id="80866"/>
    <lineage>
        <taxon>Bacteria</taxon>
        <taxon>Pseudomonadati</taxon>
        <taxon>Pseudomonadota</taxon>
        <taxon>Betaproteobacteria</taxon>
        <taxon>Burkholderiales</taxon>
        <taxon>Comamonadaceae</taxon>
        <taxon>Delftia</taxon>
    </lineage>
</organism>
<reference evidence="2 3" key="1">
    <citation type="submission" date="2020-12" db="EMBL/GenBank/DDBJ databases">
        <title>FDA dAtabase for Regulatory Grade micrObial Sequences (FDA-ARGOS): Supporting development and validation of Infectious Disease Dx tests.</title>
        <authorList>
            <person name="Sproer C."/>
            <person name="Gronow S."/>
            <person name="Severitt S."/>
            <person name="Schroder I."/>
            <person name="Tallon L."/>
            <person name="Sadzewicz L."/>
            <person name="Zhao X."/>
            <person name="Boylan J."/>
            <person name="Ott S."/>
            <person name="Bowen H."/>
            <person name="Vavikolanu K."/>
            <person name="Mehta A."/>
            <person name="Aluvathingal J."/>
            <person name="Nadendla S."/>
            <person name="Lowell S."/>
            <person name="Myers T."/>
            <person name="Yan Y."/>
            <person name="Sichtig H."/>
        </authorList>
    </citation>
    <scope>NUCLEOTIDE SEQUENCE [LARGE SCALE GENOMIC DNA]</scope>
    <source>
        <strain evidence="2 3">FDAARGOS_909</strain>
    </source>
</reference>
<dbReference type="Proteomes" id="UP000594778">
    <property type="component" value="Chromosome"/>
</dbReference>
<dbReference type="SUPFAM" id="SSF55846">
    <property type="entry name" value="N-acetylmuramoyl-L-alanine amidase-like"/>
    <property type="match status" value="1"/>
</dbReference>
<dbReference type="RefSeq" id="WP_183021383.1">
    <property type="nucleotide sequence ID" value="NZ_CP065668.1"/>
</dbReference>
<dbReference type="GO" id="GO:0009253">
    <property type="term" value="P:peptidoglycan catabolic process"/>
    <property type="evidence" value="ECO:0007669"/>
    <property type="project" value="InterPro"/>
</dbReference>
<dbReference type="GO" id="GO:0008745">
    <property type="term" value="F:N-acetylmuramoyl-L-alanine amidase activity"/>
    <property type="evidence" value="ECO:0007669"/>
    <property type="project" value="InterPro"/>
</dbReference>
<dbReference type="InterPro" id="IPR036505">
    <property type="entry name" value="Amidase/PGRP_sf"/>
</dbReference>
<feature type="domain" description="N-acetylmuramoyl-L-alanine amidase" evidence="1">
    <location>
        <begin position="31"/>
        <end position="200"/>
    </location>
</feature>
<gene>
    <name evidence="2" type="ORF">I6G66_04040</name>
</gene>
<name>A0A7T2W1L3_DELAC</name>
<accession>A0A7T2W1L3</accession>
<evidence type="ECO:0000259" key="1">
    <source>
        <dbReference type="Pfam" id="PF01510"/>
    </source>
</evidence>
<protein>
    <submittedName>
        <fullName evidence="2">N-acetylmuramoyl-L-alanine amidase</fullName>
    </submittedName>
</protein>
<dbReference type="Pfam" id="PF01510">
    <property type="entry name" value="Amidase_2"/>
    <property type="match status" value="1"/>
</dbReference>
<evidence type="ECO:0000313" key="2">
    <source>
        <dbReference type="EMBL" id="QPS09215.1"/>
    </source>
</evidence>
<sequence>MLEVDKNGMVINNARILPRRTTAIERAAMPTVRGIIVHQTGSSTEQAVFNSYLVPGANGAHFLISKQGTIYQTASLYRRTNHVGNVRARCLAEHRCTAAEIKQYSKSGPKAISRTEMTKSVPERYPSNLDSIGIEIVGVASLPPSKKMPPNLTPKKQQEFINENAVYEAVNGPQQSALSYLVEELKNSLQIPGTEIHRHPAVSYKNVTEAETATWP</sequence>
<proteinExistence type="predicted"/>
<dbReference type="InterPro" id="IPR002502">
    <property type="entry name" value="Amidase_domain"/>
</dbReference>
<dbReference type="EMBL" id="CP065668">
    <property type="protein sequence ID" value="QPS09215.1"/>
    <property type="molecule type" value="Genomic_DNA"/>
</dbReference>
<evidence type="ECO:0000313" key="3">
    <source>
        <dbReference type="Proteomes" id="UP000594778"/>
    </source>
</evidence>